<keyword evidence="2" id="KW-1185">Reference proteome</keyword>
<dbReference type="EMBL" id="JBAWTH010000019">
    <property type="protein sequence ID" value="KAL2287741.1"/>
    <property type="molecule type" value="Genomic_DNA"/>
</dbReference>
<name>A0ABR4EZP5_9PEZI</name>
<evidence type="ECO:0000313" key="1">
    <source>
        <dbReference type="EMBL" id="KAL2287741.1"/>
    </source>
</evidence>
<gene>
    <name evidence="1" type="ORF">FJTKL_05097</name>
</gene>
<sequence length="114" mass="13260">MRERGAISPVKSPLWETLPTLAHYTTDVHWRSAPIQEAPLLYIPSQLPERPGSYLQTTRERSFFLTFPTSRSNTVRIKDDSDNVTRIRYSKTNEVYYMFQTWVRTASGSFVASR</sequence>
<evidence type="ECO:0000313" key="2">
    <source>
        <dbReference type="Proteomes" id="UP001600888"/>
    </source>
</evidence>
<comment type="caution">
    <text evidence="1">The sequence shown here is derived from an EMBL/GenBank/DDBJ whole genome shotgun (WGS) entry which is preliminary data.</text>
</comment>
<organism evidence="1 2">
    <name type="scientific">Diaporthe vaccinii</name>
    <dbReference type="NCBI Taxonomy" id="105482"/>
    <lineage>
        <taxon>Eukaryota</taxon>
        <taxon>Fungi</taxon>
        <taxon>Dikarya</taxon>
        <taxon>Ascomycota</taxon>
        <taxon>Pezizomycotina</taxon>
        <taxon>Sordariomycetes</taxon>
        <taxon>Sordariomycetidae</taxon>
        <taxon>Diaporthales</taxon>
        <taxon>Diaporthaceae</taxon>
        <taxon>Diaporthe</taxon>
        <taxon>Diaporthe eres species complex</taxon>
    </lineage>
</organism>
<protein>
    <submittedName>
        <fullName evidence="1">Uncharacterized protein</fullName>
    </submittedName>
</protein>
<proteinExistence type="predicted"/>
<reference evidence="1 2" key="1">
    <citation type="submission" date="2024-03" db="EMBL/GenBank/DDBJ databases">
        <title>A high-quality draft genome sequence of Diaporthe vaccinii, a causative agent of upright dieback and viscid rot disease in cranberry plants.</title>
        <authorList>
            <person name="Sarrasin M."/>
            <person name="Lang B.F."/>
            <person name="Burger G."/>
        </authorList>
    </citation>
    <scope>NUCLEOTIDE SEQUENCE [LARGE SCALE GENOMIC DNA]</scope>
    <source>
        <strain evidence="1 2">IS7</strain>
    </source>
</reference>
<accession>A0ABR4EZP5</accession>
<dbReference type="Proteomes" id="UP001600888">
    <property type="component" value="Unassembled WGS sequence"/>
</dbReference>